<evidence type="ECO:0000256" key="2">
    <source>
        <dbReference type="ARBA" id="ARBA00008239"/>
    </source>
</evidence>
<name>A0A2A5B395_9GAMM</name>
<feature type="binding site" evidence="11">
    <location>
        <position position="101"/>
    </location>
    <ligand>
        <name>ATP</name>
        <dbReference type="ChEBI" id="CHEBI:30616"/>
    </ligand>
</feature>
<keyword evidence="6 10" id="KW-0346">Stress response</keyword>
<dbReference type="PRINTS" id="PR00775">
    <property type="entry name" value="HEATSHOCK90"/>
</dbReference>
<evidence type="ECO:0000256" key="1">
    <source>
        <dbReference type="ARBA" id="ARBA00004496"/>
    </source>
</evidence>
<dbReference type="Gene3D" id="3.40.50.11260">
    <property type="match status" value="1"/>
</dbReference>
<dbReference type="GO" id="GO:0016887">
    <property type="term" value="F:ATP hydrolysis activity"/>
    <property type="evidence" value="ECO:0007669"/>
    <property type="project" value="InterPro"/>
</dbReference>
<feature type="domain" description="Histidine kinase/HSP90-like ATPase" evidence="13">
    <location>
        <begin position="29"/>
        <end position="186"/>
    </location>
</feature>
<comment type="subcellular location">
    <subcellularLocation>
        <location evidence="1 10">Cytoplasm</location>
    </subcellularLocation>
</comment>
<dbReference type="GO" id="GO:0005524">
    <property type="term" value="F:ATP binding"/>
    <property type="evidence" value="ECO:0007669"/>
    <property type="project" value="UniProtKB-UniRule"/>
</dbReference>
<feature type="binding site" evidence="11">
    <location>
        <position position="40"/>
    </location>
    <ligand>
        <name>ATP</name>
        <dbReference type="ChEBI" id="CHEBI:30616"/>
    </ligand>
</feature>
<dbReference type="PIRSF" id="PIRSF002583">
    <property type="entry name" value="Hsp90"/>
    <property type="match status" value="1"/>
</dbReference>
<dbReference type="Pfam" id="PF13589">
    <property type="entry name" value="HATPase_c_3"/>
    <property type="match status" value="1"/>
</dbReference>
<feature type="binding site" evidence="11">
    <location>
        <position position="176"/>
    </location>
    <ligand>
        <name>ATP</name>
        <dbReference type="ChEBI" id="CHEBI:30616"/>
    </ligand>
</feature>
<dbReference type="GO" id="GO:0051082">
    <property type="term" value="F:unfolded protein binding"/>
    <property type="evidence" value="ECO:0007669"/>
    <property type="project" value="UniProtKB-UniRule"/>
</dbReference>
<gene>
    <name evidence="10" type="primary">htpG</name>
    <name evidence="14" type="ORF">COA96_05965</name>
</gene>
<feature type="binding site" evidence="11">
    <location>
        <position position="36"/>
    </location>
    <ligand>
        <name>ATP</name>
        <dbReference type="ChEBI" id="CHEBI:30616"/>
    </ligand>
</feature>
<dbReference type="SUPFAM" id="SSF55874">
    <property type="entry name" value="ATPase domain of HSP90 chaperone/DNA topoisomerase II/histidine kinase"/>
    <property type="match status" value="1"/>
</dbReference>
<feature type="binding site" evidence="11">
    <location>
        <begin position="102"/>
        <end position="103"/>
    </location>
    <ligand>
        <name>ATP</name>
        <dbReference type="ChEBI" id="CHEBI:30616"/>
    </ligand>
</feature>
<evidence type="ECO:0000256" key="12">
    <source>
        <dbReference type="SAM" id="MobiDB-lite"/>
    </source>
</evidence>
<dbReference type="CDD" id="cd16927">
    <property type="entry name" value="HATPase_Hsp90-like"/>
    <property type="match status" value="1"/>
</dbReference>
<evidence type="ECO:0000256" key="7">
    <source>
        <dbReference type="ARBA" id="ARBA00023186"/>
    </source>
</evidence>
<feature type="binding site" evidence="11">
    <location>
        <position position="87"/>
    </location>
    <ligand>
        <name>ATP</name>
        <dbReference type="ChEBI" id="CHEBI:30616"/>
    </ligand>
</feature>
<dbReference type="PROSITE" id="PS00298">
    <property type="entry name" value="HSP90"/>
    <property type="match status" value="1"/>
</dbReference>
<dbReference type="GO" id="GO:0005737">
    <property type="term" value="C:cytoplasm"/>
    <property type="evidence" value="ECO:0007669"/>
    <property type="project" value="UniProtKB-SubCell"/>
</dbReference>
<dbReference type="InterPro" id="IPR036890">
    <property type="entry name" value="HATPase_C_sf"/>
</dbReference>
<evidence type="ECO:0000256" key="4">
    <source>
        <dbReference type="ARBA" id="ARBA00022741"/>
    </source>
</evidence>
<dbReference type="EMBL" id="NVVJ01000013">
    <property type="protein sequence ID" value="PCJ26044.1"/>
    <property type="molecule type" value="Genomic_DNA"/>
</dbReference>
<evidence type="ECO:0000313" key="15">
    <source>
        <dbReference type="Proteomes" id="UP000218327"/>
    </source>
</evidence>
<comment type="caution">
    <text evidence="10">Lacks conserved residue(s) required for the propagation of feature annotation.</text>
</comment>
<feature type="compositionally biased region" description="Basic and acidic residues" evidence="12">
    <location>
        <begin position="220"/>
        <end position="239"/>
    </location>
</feature>
<sequence>MTKAKSETRGFETEAKQLLHLMIHSLYSNKEIFLRELISNASDAADKLRFESLSKPELQDKDSEPKVQIDFDSKKGTITIADNGIGMTRDEVIENLGTIAKSGTSKFLESLTGDEKKDSQLIGKFGVGFYSAFIVADEVEVVTRKAGTKEGEATLWKSKGEADYSIAQAKRAQPGTTITLHLKKDEKEFAESYRIRSIVKKYADHISIPVYMEMESQEFPDAKVEDDSSDDKKDKGEKEKEYEIINDAKALWTRPRKDVKKEEYKEFYKYISHDFEDPVQWSHNKVEGKLEYTSLLYIPAKAPYDLWNRDAARGLKLYVQRVFIMDEAEQFLPLYLRFMRGVIDSNDISLNVSREILQKDPVVDSMRNALTKRALDMLDKLRKKDKDAYTNFWKEFGQVLKEGPGEDFSNKEKIAKLLLFTTTESAADEQDQCLEDYVGRMKEDQEKIYYLVTESAKAGRNSPHLEIFRKKGIEVILLHDRIDEWLMSHLQSFDSKDFQDITRGELDLGKLDDKEDKKQQEETEKEFEDLVSRIKTYLGDQVKEVRVTHRLTDSPACLAVDDNDMGMQMRKIMEASGQSVPETKPIFEVNPDHPLVAKLDKEPDEDRFGDIVSILFGQASLADGGQLENPADFSNRLNKLLLELVGA</sequence>
<dbReference type="SMART" id="SM00387">
    <property type="entry name" value="HATPase_c"/>
    <property type="match status" value="1"/>
</dbReference>
<evidence type="ECO:0000256" key="10">
    <source>
        <dbReference type="HAMAP-Rule" id="MF_00505"/>
    </source>
</evidence>
<dbReference type="InterPro" id="IPR001404">
    <property type="entry name" value="Hsp90_fam"/>
</dbReference>
<dbReference type="FunFam" id="3.30.230.80:FF:000002">
    <property type="entry name" value="Molecular chaperone HtpG"/>
    <property type="match status" value="1"/>
</dbReference>
<dbReference type="GO" id="GO:0140662">
    <property type="term" value="F:ATP-dependent protein folding chaperone"/>
    <property type="evidence" value="ECO:0007669"/>
    <property type="project" value="InterPro"/>
</dbReference>
<proteinExistence type="inferred from homology"/>
<dbReference type="Gene3D" id="1.20.120.790">
    <property type="entry name" value="Heat shock protein 90, C-terminal domain"/>
    <property type="match status" value="1"/>
</dbReference>
<keyword evidence="5 10" id="KW-0067">ATP-binding</keyword>
<dbReference type="InterPro" id="IPR019805">
    <property type="entry name" value="Heat_shock_protein_90_CS"/>
</dbReference>
<reference evidence="15" key="1">
    <citation type="submission" date="2017-08" db="EMBL/GenBank/DDBJ databases">
        <title>A dynamic microbial community with high functional redundancy inhabits the cold, oxic subseafloor aquifer.</title>
        <authorList>
            <person name="Tully B.J."/>
            <person name="Wheat C.G."/>
            <person name="Glazer B.T."/>
            <person name="Huber J.A."/>
        </authorList>
    </citation>
    <scope>NUCLEOTIDE SEQUENCE [LARGE SCALE GENOMIC DNA]</scope>
</reference>
<organism evidence="14 15">
    <name type="scientific">SAR86 cluster bacterium</name>
    <dbReference type="NCBI Taxonomy" id="2030880"/>
    <lineage>
        <taxon>Bacteria</taxon>
        <taxon>Pseudomonadati</taxon>
        <taxon>Pseudomonadota</taxon>
        <taxon>Gammaproteobacteria</taxon>
        <taxon>SAR86 cluster</taxon>
    </lineage>
</organism>
<evidence type="ECO:0000256" key="6">
    <source>
        <dbReference type="ARBA" id="ARBA00023016"/>
    </source>
</evidence>
<dbReference type="AlphaFoldDB" id="A0A2A5B395"/>
<keyword evidence="3 10" id="KW-0963">Cytoplasm</keyword>
<comment type="function">
    <text evidence="8 10">Molecular chaperone. Has ATPase activity.</text>
</comment>
<comment type="similarity">
    <text evidence="2 10">Belongs to the heat shock protein 90 family.</text>
</comment>
<evidence type="ECO:0000256" key="9">
    <source>
        <dbReference type="ARBA" id="ARBA00070675"/>
    </source>
</evidence>
<evidence type="ECO:0000256" key="3">
    <source>
        <dbReference type="ARBA" id="ARBA00022490"/>
    </source>
</evidence>
<evidence type="ECO:0000256" key="11">
    <source>
        <dbReference type="PIRSR" id="PIRSR002583-1"/>
    </source>
</evidence>
<dbReference type="Pfam" id="PF00183">
    <property type="entry name" value="HSP90"/>
    <property type="match status" value="1"/>
</dbReference>
<feature type="region of interest" description="C" evidence="10">
    <location>
        <begin position="572"/>
        <end position="647"/>
    </location>
</feature>
<feature type="binding site" evidence="11">
    <location>
        <position position="354"/>
    </location>
    <ligand>
        <name>ATP</name>
        <dbReference type="ChEBI" id="CHEBI:30616"/>
    </ligand>
</feature>
<dbReference type="HAMAP" id="MF_00505">
    <property type="entry name" value="HSP90"/>
    <property type="match status" value="1"/>
</dbReference>
<comment type="caution">
    <text evidence="14">The sequence shown here is derived from an EMBL/GenBank/DDBJ whole genome shotgun (WGS) entry which is preliminary data.</text>
</comment>
<dbReference type="NCBIfam" id="NF003555">
    <property type="entry name" value="PRK05218.1"/>
    <property type="match status" value="1"/>
</dbReference>
<dbReference type="InterPro" id="IPR020568">
    <property type="entry name" value="Ribosomal_Su5_D2-typ_SF"/>
</dbReference>
<dbReference type="Gene3D" id="3.30.565.10">
    <property type="entry name" value="Histidine kinase-like ATPase, C-terminal domain"/>
    <property type="match status" value="1"/>
</dbReference>
<dbReference type="FunFam" id="3.30.565.10:FF:000009">
    <property type="entry name" value="Molecular chaperone HtpG"/>
    <property type="match status" value="1"/>
</dbReference>
<dbReference type="InterPro" id="IPR003594">
    <property type="entry name" value="HATPase_dom"/>
</dbReference>
<accession>A0A2A5B395</accession>
<dbReference type="SUPFAM" id="SSF54211">
    <property type="entry name" value="Ribosomal protein S5 domain 2-like"/>
    <property type="match status" value="1"/>
</dbReference>
<evidence type="ECO:0000256" key="8">
    <source>
        <dbReference type="ARBA" id="ARBA00058590"/>
    </source>
</evidence>
<feature type="binding site" evidence="11">
    <location>
        <position position="95"/>
    </location>
    <ligand>
        <name>ATP</name>
        <dbReference type="ChEBI" id="CHEBI:30616"/>
    </ligand>
</feature>
<feature type="region of interest" description="A; substrate-binding" evidence="10">
    <location>
        <begin position="1"/>
        <end position="354"/>
    </location>
</feature>
<dbReference type="InterPro" id="IPR037196">
    <property type="entry name" value="HSP90_C"/>
</dbReference>
<protein>
    <recommendedName>
        <fullName evidence="9 10">Chaperone protein HtpG</fullName>
    </recommendedName>
    <alternativeName>
        <fullName evidence="10">Heat shock protein HtpG</fullName>
    </alternativeName>
    <alternativeName>
        <fullName evidence="10">High temperature protein G</fullName>
    </alternativeName>
</protein>
<keyword evidence="7 10" id="KW-0143">Chaperone</keyword>
<feature type="binding site" evidence="11">
    <location>
        <position position="82"/>
    </location>
    <ligand>
        <name>ATP</name>
        <dbReference type="ChEBI" id="CHEBI:30616"/>
    </ligand>
</feature>
<dbReference type="SUPFAM" id="SSF110942">
    <property type="entry name" value="HSP90 C-terminal domain"/>
    <property type="match status" value="1"/>
</dbReference>
<dbReference type="Gene3D" id="3.30.230.80">
    <property type="match status" value="1"/>
</dbReference>
<evidence type="ECO:0000259" key="13">
    <source>
        <dbReference type="SMART" id="SM00387"/>
    </source>
</evidence>
<dbReference type="PANTHER" id="PTHR11528">
    <property type="entry name" value="HEAT SHOCK PROTEIN 90 FAMILY MEMBER"/>
    <property type="match status" value="1"/>
</dbReference>
<evidence type="ECO:0000313" key="14">
    <source>
        <dbReference type="EMBL" id="PCJ26044.1"/>
    </source>
</evidence>
<dbReference type="Proteomes" id="UP000218327">
    <property type="component" value="Unassembled WGS sequence"/>
</dbReference>
<comment type="subunit">
    <text evidence="10">Homodimer.</text>
</comment>
<feature type="region of interest" description="Disordered" evidence="12">
    <location>
        <begin position="219"/>
        <end position="239"/>
    </location>
</feature>
<evidence type="ECO:0000256" key="5">
    <source>
        <dbReference type="ARBA" id="ARBA00022840"/>
    </source>
</evidence>
<dbReference type="InterPro" id="IPR020575">
    <property type="entry name" value="Hsp90_N"/>
</dbReference>
<keyword evidence="4 10" id="KW-0547">Nucleotide-binding</keyword>